<dbReference type="PROSITE" id="PS00237">
    <property type="entry name" value="G_PROTEIN_RECEP_F1_1"/>
    <property type="match status" value="1"/>
</dbReference>
<accession>A0A815PSW0</accession>
<comment type="similarity">
    <text evidence="9">Belongs to the G-protein coupled receptor 1 family.</text>
</comment>
<dbReference type="InterPro" id="IPR044539">
    <property type="entry name" value="Pch2-like"/>
</dbReference>
<dbReference type="EMBL" id="CAJNOJ010000451">
    <property type="protein sequence ID" value="CAF1453060.1"/>
    <property type="molecule type" value="Genomic_DNA"/>
</dbReference>
<name>A0A815PSW0_ADIRI</name>
<dbReference type="GO" id="GO:0005524">
    <property type="term" value="F:ATP binding"/>
    <property type="evidence" value="ECO:0007669"/>
    <property type="project" value="UniProtKB-KW"/>
</dbReference>
<dbReference type="GO" id="GO:0016020">
    <property type="term" value="C:membrane"/>
    <property type="evidence" value="ECO:0007669"/>
    <property type="project" value="UniProtKB-SubCell"/>
</dbReference>
<feature type="domain" description="G-protein coupled receptors family 1 profile" evidence="12">
    <location>
        <begin position="53"/>
        <end position="441"/>
    </location>
</feature>
<proteinExistence type="inferred from homology"/>
<comment type="similarity">
    <text evidence="2">Belongs to the AAA ATPase family. PCH2 subfamily.</text>
</comment>
<dbReference type="GO" id="GO:0007131">
    <property type="term" value="P:reciprocal meiotic recombination"/>
    <property type="evidence" value="ECO:0007669"/>
    <property type="project" value="TreeGrafter"/>
</dbReference>
<dbReference type="Proteomes" id="UP000663852">
    <property type="component" value="Unassembled WGS sequence"/>
</dbReference>
<sequence>MDLYYDKNEMIMYPPPFAIFNDTMTDETESSSIILSSLLGVVLSLIAFTTAMGNIIVLLAFYCDKKLRTINDYFILNMAIADFLVGFFCIPFYIPFSLTQIWPFGRLFCKIWVTVDDVATMASVINIVAITVNRYWSIAYPIVYRRYMKQHFVSIVMGGIWCLSFLNFAPGIWLINFSSTETNVTRTDCSGDYNNSFIYMLIAQFNYFIWPFIVLCVLNMLIMLNIWKRSRKMSRLINLHHFQKSKIENPMSSLHGTEKDGEDEQRTLSETKVQLNPLERRVTLIVERNENLIQISSSNQNLNALCQPQLPIVQHRSSNSSLTVRSLRKSASTNRSSSRRYQSETVHDCDPDVSRANFDDRGSSFRYRPKYREYCQKRSRIIRDRKAARSLFILVIVFLIFLFPYVICATASTAGLEISSIIYEISFWLLWMNSTCNPVLYPFIQTKYRKAYLKLFRSCRKLIFLICVYDLSFYPMRETISVTSSTQNKLRKRLKKSTNLSNHEFTIEQIQKTIPLLAQAFAHGFFIEVNCRTLSENLLDQLAYQVYEFVQKQEEHLNRSLIFHSFDDYSLLKEFVRKIFIGDFEENQTKKRKEIHSMNIFLYKTKDDHPSIQEILVENEKQQFASRWSLPHEQFESLWETLEYDLPLKSQLMQYVFTVIRFDKANIDRTVLHCNQTILLYGPPGCGKTTLCKGLAQKVSIRMKELFSRFYFYELNAGSLFSKWFSESSHNLTRFFHDITQICLDPMTFVIILIDEIESLSMSRTSSLSSNEPSDMLRVVNTLLTQIDRLKSFSNILILTTSNLIEIIDQALIDRSDLTLFIGPPSLKTIFHIFQACLDELIEKNLIHSSASRPEEIKDQLWSLAKESDGLSGRTLRKLPMIAFSYIQQSDDFIQCDELFNAMHEQLKHKRNTNDYLQQLTNS</sequence>
<evidence type="ECO:0000256" key="1">
    <source>
        <dbReference type="ARBA" id="ARBA00004370"/>
    </source>
</evidence>
<dbReference type="Gene3D" id="1.20.1070.10">
    <property type="entry name" value="Rhodopsin 7-helix transmembrane proteins"/>
    <property type="match status" value="2"/>
</dbReference>
<evidence type="ECO:0000256" key="3">
    <source>
        <dbReference type="ARBA" id="ARBA00022692"/>
    </source>
</evidence>
<dbReference type="InterPro" id="IPR058249">
    <property type="entry name" value="Pch2_C"/>
</dbReference>
<protein>
    <recommendedName>
        <fullName evidence="12">G-protein coupled receptors family 1 profile domain-containing protein</fullName>
    </recommendedName>
</protein>
<feature type="compositionally biased region" description="Polar residues" evidence="10">
    <location>
        <begin position="321"/>
        <end position="340"/>
    </location>
</feature>
<keyword evidence="9" id="KW-0297">G-protein coupled receptor</keyword>
<organism evidence="13 14">
    <name type="scientific">Adineta ricciae</name>
    <name type="common">Rotifer</name>
    <dbReference type="NCBI Taxonomy" id="249248"/>
    <lineage>
        <taxon>Eukaryota</taxon>
        <taxon>Metazoa</taxon>
        <taxon>Spiralia</taxon>
        <taxon>Gnathifera</taxon>
        <taxon>Rotifera</taxon>
        <taxon>Eurotatoria</taxon>
        <taxon>Bdelloidea</taxon>
        <taxon>Adinetida</taxon>
        <taxon>Adinetidae</taxon>
        <taxon>Adineta</taxon>
    </lineage>
</organism>
<keyword evidence="9" id="KW-0675">Receptor</keyword>
<dbReference type="SUPFAM" id="SSF81321">
    <property type="entry name" value="Family A G protein-coupled receptor-like"/>
    <property type="match status" value="1"/>
</dbReference>
<evidence type="ECO:0000256" key="6">
    <source>
        <dbReference type="ARBA" id="ARBA00022989"/>
    </source>
</evidence>
<evidence type="ECO:0000256" key="11">
    <source>
        <dbReference type="SAM" id="Phobius"/>
    </source>
</evidence>
<gene>
    <name evidence="13" type="ORF">EDS130_LOCUS39644</name>
</gene>
<dbReference type="SUPFAM" id="SSF52540">
    <property type="entry name" value="P-loop containing nucleoside triphosphate hydrolases"/>
    <property type="match status" value="1"/>
</dbReference>
<feature type="transmembrane region" description="Helical" evidence="11">
    <location>
        <begin position="387"/>
        <end position="407"/>
    </location>
</feature>
<keyword evidence="9" id="KW-0807">Transducer</keyword>
<evidence type="ECO:0000256" key="9">
    <source>
        <dbReference type="RuleBase" id="RU000688"/>
    </source>
</evidence>
<reference evidence="13" key="1">
    <citation type="submission" date="2021-02" db="EMBL/GenBank/DDBJ databases">
        <authorList>
            <person name="Nowell W R."/>
        </authorList>
    </citation>
    <scope>NUCLEOTIDE SEQUENCE</scope>
</reference>
<dbReference type="InterPro" id="IPR003593">
    <property type="entry name" value="AAA+_ATPase"/>
</dbReference>
<dbReference type="GO" id="GO:0004930">
    <property type="term" value="F:G protein-coupled receptor activity"/>
    <property type="evidence" value="ECO:0007669"/>
    <property type="project" value="UniProtKB-KW"/>
</dbReference>
<keyword evidence="5" id="KW-0067">ATP-binding</keyword>
<dbReference type="SMART" id="SM00382">
    <property type="entry name" value="AAA"/>
    <property type="match status" value="1"/>
</dbReference>
<dbReference type="PANTHER" id="PTHR45991:SF1">
    <property type="entry name" value="PACHYTENE CHECKPOINT PROTEIN 2 HOMOLOG"/>
    <property type="match status" value="1"/>
</dbReference>
<evidence type="ECO:0000256" key="5">
    <source>
        <dbReference type="ARBA" id="ARBA00022840"/>
    </source>
</evidence>
<comment type="subcellular location">
    <subcellularLocation>
        <location evidence="1">Membrane</location>
    </subcellularLocation>
</comment>
<dbReference type="InterPro" id="IPR003959">
    <property type="entry name" value="ATPase_AAA_core"/>
</dbReference>
<evidence type="ECO:0000313" key="13">
    <source>
        <dbReference type="EMBL" id="CAF1453060.1"/>
    </source>
</evidence>
<dbReference type="PANTHER" id="PTHR45991">
    <property type="entry name" value="PACHYTENE CHECKPOINT PROTEIN 2"/>
    <property type="match status" value="1"/>
</dbReference>
<keyword evidence="3 9" id="KW-0812">Transmembrane</keyword>
<dbReference type="InterPro" id="IPR027417">
    <property type="entry name" value="P-loop_NTPase"/>
</dbReference>
<dbReference type="GO" id="GO:0051598">
    <property type="term" value="P:meiotic recombination checkpoint signaling"/>
    <property type="evidence" value="ECO:0007669"/>
    <property type="project" value="TreeGrafter"/>
</dbReference>
<evidence type="ECO:0000259" key="12">
    <source>
        <dbReference type="PROSITE" id="PS50262"/>
    </source>
</evidence>
<dbReference type="Pfam" id="PF00001">
    <property type="entry name" value="7tm_1"/>
    <property type="match status" value="1"/>
</dbReference>
<dbReference type="InterPro" id="IPR003960">
    <property type="entry name" value="ATPase_AAA_CS"/>
</dbReference>
<dbReference type="PRINTS" id="PR00237">
    <property type="entry name" value="GPCRRHODOPSN"/>
</dbReference>
<dbReference type="AlphaFoldDB" id="A0A815PSW0"/>
<dbReference type="GO" id="GO:0005634">
    <property type="term" value="C:nucleus"/>
    <property type="evidence" value="ECO:0007669"/>
    <property type="project" value="TreeGrafter"/>
</dbReference>
<dbReference type="GO" id="GO:0016887">
    <property type="term" value="F:ATP hydrolysis activity"/>
    <property type="evidence" value="ECO:0007669"/>
    <property type="project" value="InterPro"/>
</dbReference>
<comment type="caution">
    <text evidence="13">The sequence shown here is derived from an EMBL/GenBank/DDBJ whole genome shotgun (WGS) entry which is preliminary data.</text>
</comment>
<dbReference type="Pfam" id="PF00004">
    <property type="entry name" value="AAA"/>
    <property type="match status" value="1"/>
</dbReference>
<dbReference type="SMART" id="SM01381">
    <property type="entry name" value="7TM_GPCR_Srsx"/>
    <property type="match status" value="1"/>
</dbReference>
<dbReference type="OrthoDB" id="10042665at2759"/>
<feature type="region of interest" description="Disordered" evidence="10">
    <location>
        <begin position="321"/>
        <end position="344"/>
    </location>
</feature>
<dbReference type="GO" id="GO:0005694">
    <property type="term" value="C:chromosome"/>
    <property type="evidence" value="ECO:0007669"/>
    <property type="project" value="TreeGrafter"/>
</dbReference>
<feature type="transmembrane region" description="Helical" evidence="11">
    <location>
        <begin position="207"/>
        <end position="227"/>
    </location>
</feature>
<dbReference type="PROSITE" id="PS50262">
    <property type="entry name" value="G_PROTEIN_RECEP_F1_2"/>
    <property type="match status" value="1"/>
</dbReference>
<feature type="transmembrane region" description="Helical" evidence="11">
    <location>
        <begin position="74"/>
        <end position="98"/>
    </location>
</feature>
<keyword evidence="4" id="KW-0547">Nucleotide-binding</keyword>
<feature type="transmembrane region" description="Helical" evidence="11">
    <location>
        <begin position="152"/>
        <end position="175"/>
    </location>
</feature>
<feature type="transmembrane region" description="Helical" evidence="11">
    <location>
        <begin position="33"/>
        <end position="62"/>
    </location>
</feature>
<dbReference type="InterPro" id="IPR000276">
    <property type="entry name" value="GPCR_Rhodpsn"/>
</dbReference>
<dbReference type="PROSITE" id="PS00674">
    <property type="entry name" value="AAA"/>
    <property type="match status" value="1"/>
</dbReference>
<evidence type="ECO:0000256" key="8">
    <source>
        <dbReference type="ARBA" id="ARBA00023254"/>
    </source>
</evidence>
<dbReference type="Gene3D" id="3.40.50.300">
    <property type="entry name" value="P-loop containing nucleotide triphosphate hydrolases"/>
    <property type="match status" value="1"/>
</dbReference>
<evidence type="ECO:0000256" key="10">
    <source>
        <dbReference type="SAM" id="MobiDB-lite"/>
    </source>
</evidence>
<evidence type="ECO:0000256" key="4">
    <source>
        <dbReference type="ARBA" id="ARBA00022741"/>
    </source>
</evidence>
<evidence type="ECO:0000313" key="14">
    <source>
        <dbReference type="Proteomes" id="UP000663852"/>
    </source>
</evidence>
<keyword evidence="7 11" id="KW-0472">Membrane</keyword>
<dbReference type="Pfam" id="PF23242">
    <property type="entry name" value="AAA_lid_TRIP13_C"/>
    <property type="match status" value="1"/>
</dbReference>
<evidence type="ECO:0000256" key="7">
    <source>
        <dbReference type="ARBA" id="ARBA00023136"/>
    </source>
</evidence>
<dbReference type="InterPro" id="IPR017452">
    <property type="entry name" value="GPCR_Rhodpsn_7TM"/>
</dbReference>
<evidence type="ECO:0000256" key="2">
    <source>
        <dbReference type="ARBA" id="ARBA00007271"/>
    </source>
</evidence>
<feature type="transmembrane region" description="Helical" evidence="11">
    <location>
        <begin position="118"/>
        <end position="140"/>
    </location>
</feature>
<keyword evidence="6 11" id="KW-1133">Transmembrane helix</keyword>
<keyword evidence="8" id="KW-0469">Meiosis</keyword>